<accession>A0A4S4CZ76</accession>
<keyword evidence="2" id="KW-0805">Transcription regulation</keyword>
<dbReference type="Gene3D" id="2.40.330.10">
    <property type="entry name" value="DNA-binding pseudobarrel domain"/>
    <property type="match status" value="1"/>
</dbReference>
<evidence type="ECO:0000256" key="3">
    <source>
        <dbReference type="ARBA" id="ARBA00023125"/>
    </source>
</evidence>
<dbReference type="Proteomes" id="UP000306102">
    <property type="component" value="Unassembled WGS sequence"/>
</dbReference>
<comment type="caution">
    <text evidence="6">The sequence shown here is derived from an EMBL/GenBank/DDBJ whole genome shotgun (WGS) entry which is preliminary data.</text>
</comment>
<keyword evidence="7" id="KW-1185">Reference proteome</keyword>
<evidence type="ECO:0000256" key="4">
    <source>
        <dbReference type="ARBA" id="ARBA00023163"/>
    </source>
</evidence>
<dbReference type="AlphaFoldDB" id="A0A4S4CZ76"/>
<protein>
    <recommendedName>
        <fullName evidence="8">TF-B3 domain-containing protein</fullName>
    </recommendedName>
</protein>
<dbReference type="GO" id="GO:0005634">
    <property type="term" value="C:nucleus"/>
    <property type="evidence" value="ECO:0007669"/>
    <property type="project" value="UniProtKB-SubCell"/>
</dbReference>
<dbReference type="PANTHER" id="PTHR36264">
    <property type="entry name" value="SET DOMAIN-CONTAINING PROTEIN"/>
    <property type="match status" value="1"/>
</dbReference>
<keyword evidence="3" id="KW-0238">DNA-binding</keyword>
<dbReference type="PANTHER" id="PTHR36264:SF5">
    <property type="entry name" value="SET DOMAIN-CONTAINING PROTEIN"/>
    <property type="match status" value="1"/>
</dbReference>
<gene>
    <name evidence="6" type="ORF">TEA_007099</name>
</gene>
<evidence type="ECO:0000256" key="1">
    <source>
        <dbReference type="ARBA" id="ARBA00004123"/>
    </source>
</evidence>
<evidence type="ECO:0000313" key="6">
    <source>
        <dbReference type="EMBL" id="THF95189.1"/>
    </source>
</evidence>
<name>A0A4S4CZ76_CAMSN</name>
<sequence length="172" mass="19949">MKKTLFFNLIPSKAEEDAAKATNTQFQVSRVLVEIRDLYPPPLPDPNNPWQIRKRTTPNDVATGRLVLSYNDTFEHIFRHWTVDMANFVLYGNKAPVVVWDVTEDTNPLRYRSDNVYFEKASNADDFFVLGWLDLARTRLVNPGDEVGLYWDPRSGSFHFKLLNRETQSVNP</sequence>
<dbReference type="InterPro" id="IPR015300">
    <property type="entry name" value="DNA-bd_pseudobarrel_sf"/>
</dbReference>
<dbReference type="GO" id="GO:0003677">
    <property type="term" value="F:DNA binding"/>
    <property type="evidence" value="ECO:0007669"/>
    <property type="project" value="UniProtKB-KW"/>
</dbReference>
<organism evidence="6 7">
    <name type="scientific">Camellia sinensis var. sinensis</name>
    <name type="common">China tea</name>
    <dbReference type="NCBI Taxonomy" id="542762"/>
    <lineage>
        <taxon>Eukaryota</taxon>
        <taxon>Viridiplantae</taxon>
        <taxon>Streptophyta</taxon>
        <taxon>Embryophyta</taxon>
        <taxon>Tracheophyta</taxon>
        <taxon>Spermatophyta</taxon>
        <taxon>Magnoliopsida</taxon>
        <taxon>eudicotyledons</taxon>
        <taxon>Gunneridae</taxon>
        <taxon>Pentapetalae</taxon>
        <taxon>asterids</taxon>
        <taxon>Ericales</taxon>
        <taxon>Theaceae</taxon>
        <taxon>Camellia</taxon>
    </lineage>
</organism>
<comment type="subcellular location">
    <subcellularLocation>
        <location evidence="1">Nucleus</location>
    </subcellularLocation>
</comment>
<keyword evidence="4" id="KW-0804">Transcription</keyword>
<proteinExistence type="predicted"/>
<keyword evidence="5" id="KW-0539">Nucleus</keyword>
<evidence type="ECO:0008006" key="8">
    <source>
        <dbReference type="Google" id="ProtNLM"/>
    </source>
</evidence>
<evidence type="ECO:0000256" key="2">
    <source>
        <dbReference type="ARBA" id="ARBA00023015"/>
    </source>
</evidence>
<evidence type="ECO:0000256" key="5">
    <source>
        <dbReference type="ARBA" id="ARBA00023242"/>
    </source>
</evidence>
<dbReference type="EMBL" id="SDRB02013339">
    <property type="protein sequence ID" value="THF95189.1"/>
    <property type="molecule type" value="Genomic_DNA"/>
</dbReference>
<reference evidence="6 7" key="1">
    <citation type="journal article" date="2018" name="Proc. Natl. Acad. Sci. U.S.A.">
        <title>Draft genome sequence of Camellia sinensis var. sinensis provides insights into the evolution of the tea genome and tea quality.</title>
        <authorList>
            <person name="Wei C."/>
            <person name="Yang H."/>
            <person name="Wang S."/>
            <person name="Zhao J."/>
            <person name="Liu C."/>
            <person name="Gao L."/>
            <person name="Xia E."/>
            <person name="Lu Y."/>
            <person name="Tai Y."/>
            <person name="She G."/>
            <person name="Sun J."/>
            <person name="Cao H."/>
            <person name="Tong W."/>
            <person name="Gao Q."/>
            <person name="Li Y."/>
            <person name="Deng W."/>
            <person name="Jiang X."/>
            <person name="Wang W."/>
            <person name="Chen Q."/>
            <person name="Zhang S."/>
            <person name="Li H."/>
            <person name="Wu J."/>
            <person name="Wang P."/>
            <person name="Li P."/>
            <person name="Shi C."/>
            <person name="Zheng F."/>
            <person name="Jian J."/>
            <person name="Huang B."/>
            <person name="Shan D."/>
            <person name="Shi M."/>
            <person name="Fang C."/>
            <person name="Yue Y."/>
            <person name="Li F."/>
            <person name="Li D."/>
            <person name="Wei S."/>
            <person name="Han B."/>
            <person name="Jiang C."/>
            <person name="Yin Y."/>
            <person name="Xia T."/>
            <person name="Zhang Z."/>
            <person name="Bennetzen J.L."/>
            <person name="Zhao S."/>
            <person name="Wan X."/>
        </authorList>
    </citation>
    <scope>NUCLEOTIDE SEQUENCE [LARGE SCALE GENOMIC DNA]</scope>
    <source>
        <strain evidence="7">cv. Shuchazao</strain>
        <tissue evidence="6">Leaf</tissue>
    </source>
</reference>
<evidence type="ECO:0000313" key="7">
    <source>
        <dbReference type="Proteomes" id="UP000306102"/>
    </source>
</evidence>